<feature type="transmembrane region" description="Helical" evidence="6">
    <location>
        <begin position="56"/>
        <end position="78"/>
    </location>
</feature>
<feature type="transmembrane region" description="Helical" evidence="6">
    <location>
        <begin position="396"/>
        <end position="416"/>
    </location>
</feature>
<dbReference type="InterPro" id="IPR036259">
    <property type="entry name" value="MFS_trans_sf"/>
</dbReference>
<dbReference type="OrthoDB" id="370281at2759"/>
<reference evidence="7" key="1">
    <citation type="submission" date="2020-04" db="EMBL/GenBank/DDBJ databases">
        <authorList>
            <person name="Alioto T."/>
            <person name="Alioto T."/>
            <person name="Gomez Garrido J."/>
        </authorList>
    </citation>
    <scope>NUCLEOTIDE SEQUENCE</scope>
    <source>
        <strain evidence="7">A484AB</strain>
    </source>
</reference>
<evidence type="ECO:0000256" key="6">
    <source>
        <dbReference type="SAM" id="Phobius"/>
    </source>
</evidence>
<feature type="transmembrane region" description="Helical" evidence="6">
    <location>
        <begin position="484"/>
        <end position="505"/>
    </location>
</feature>
<keyword evidence="8" id="KW-1185">Reference proteome</keyword>
<feature type="transmembrane region" description="Helical" evidence="6">
    <location>
        <begin position="29"/>
        <end position="50"/>
    </location>
</feature>
<proteinExistence type="predicted"/>
<feature type="transmembrane region" description="Helical" evidence="6">
    <location>
        <begin position="90"/>
        <end position="110"/>
    </location>
</feature>
<evidence type="ECO:0000256" key="5">
    <source>
        <dbReference type="SAM" id="MobiDB-lite"/>
    </source>
</evidence>
<feature type="region of interest" description="Disordered" evidence="5">
    <location>
        <begin position="225"/>
        <end position="269"/>
    </location>
</feature>
<dbReference type="GO" id="GO:0022857">
    <property type="term" value="F:transmembrane transporter activity"/>
    <property type="evidence" value="ECO:0007669"/>
    <property type="project" value="InterPro"/>
</dbReference>
<evidence type="ECO:0000313" key="7">
    <source>
        <dbReference type="EMBL" id="CAB3977009.1"/>
    </source>
</evidence>
<keyword evidence="3 6" id="KW-1133">Transmembrane helix</keyword>
<feature type="transmembrane region" description="Helical" evidence="6">
    <location>
        <begin position="363"/>
        <end position="387"/>
    </location>
</feature>
<dbReference type="PROSITE" id="PS50850">
    <property type="entry name" value="MFS"/>
    <property type="match status" value="1"/>
</dbReference>
<gene>
    <name evidence="7" type="ORF">PACLA_8A017829</name>
</gene>
<evidence type="ECO:0000256" key="3">
    <source>
        <dbReference type="ARBA" id="ARBA00022989"/>
    </source>
</evidence>
<comment type="subcellular location">
    <subcellularLocation>
        <location evidence="1">Membrane</location>
        <topology evidence="1">Multi-pass membrane protein</topology>
    </subcellularLocation>
</comment>
<comment type="caution">
    <text evidence="7">The sequence shown here is derived from an EMBL/GenBank/DDBJ whole genome shotgun (WGS) entry which is preliminary data.</text>
</comment>
<dbReference type="Pfam" id="PF07690">
    <property type="entry name" value="MFS_1"/>
    <property type="match status" value="1"/>
</dbReference>
<evidence type="ECO:0000256" key="1">
    <source>
        <dbReference type="ARBA" id="ARBA00004141"/>
    </source>
</evidence>
<dbReference type="SUPFAM" id="SSF103473">
    <property type="entry name" value="MFS general substrate transporter"/>
    <property type="match status" value="1"/>
</dbReference>
<feature type="compositionally biased region" description="Basic and acidic residues" evidence="5">
    <location>
        <begin position="225"/>
        <end position="235"/>
    </location>
</feature>
<dbReference type="InterPro" id="IPR051068">
    <property type="entry name" value="MFS_Domain-Containing_Protein"/>
</dbReference>
<dbReference type="AlphaFoldDB" id="A0A7D9D542"/>
<feature type="compositionally biased region" description="Basic and acidic residues" evidence="5">
    <location>
        <begin position="245"/>
        <end position="258"/>
    </location>
</feature>
<dbReference type="InterPro" id="IPR020846">
    <property type="entry name" value="MFS_dom"/>
</dbReference>
<dbReference type="Gene3D" id="1.20.1250.20">
    <property type="entry name" value="MFS general substrate transporter like domains"/>
    <property type="match status" value="1"/>
</dbReference>
<evidence type="ECO:0000256" key="2">
    <source>
        <dbReference type="ARBA" id="ARBA00022692"/>
    </source>
</evidence>
<keyword evidence="2 6" id="KW-0812">Transmembrane</keyword>
<feature type="transmembrane region" description="Helical" evidence="6">
    <location>
        <begin position="190"/>
        <end position="210"/>
    </location>
</feature>
<feature type="transmembrane region" description="Helical" evidence="6">
    <location>
        <begin position="422"/>
        <end position="445"/>
    </location>
</feature>
<dbReference type="PANTHER" id="PTHR23510">
    <property type="entry name" value="INNER MEMBRANE TRANSPORT PROTEIN YAJR"/>
    <property type="match status" value="1"/>
</dbReference>
<feature type="transmembrane region" description="Helical" evidence="6">
    <location>
        <begin position="116"/>
        <end position="136"/>
    </location>
</feature>
<dbReference type="GO" id="GO:0016020">
    <property type="term" value="C:membrane"/>
    <property type="evidence" value="ECO:0007669"/>
    <property type="project" value="UniProtKB-SubCell"/>
</dbReference>
<name>A0A7D9D542_PARCT</name>
<evidence type="ECO:0000313" key="8">
    <source>
        <dbReference type="Proteomes" id="UP001152795"/>
    </source>
</evidence>
<keyword evidence="4 6" id="KW-0472">Membrane</keyword>
<feature type="transmembrane region" description="Helical" evidence="6">
    <location>
        <begin position="148"/>
        <end position="170"/>
    </location>
</feature>
<sequence>MLSQTQGCFDFPFKLTFQSKRQLTLIGFAIRRFVVGINYAIVIPSLWFYLQSFGAPYYFLGLAIAADSIVGVLVAPIVGKIADVTRRIRAIGAITIFLDFVGNIVYAIPIHVYMPILGRCISGIGAGYVSALYGEVSRITTPAERTRIVTILEGVRLLGITIGPSFNFFLQNFNFYIGPWKIDNRTAPGFFMAILWILVGIIHLFTVYNLTKDYRHLEEEFLENGHPDEKSEKGSSYEPGVPQGSHEDRRRSSLDLRSSRGSPVDSVGARDDKRGSFYLHEGYSSEEEVTEELTYFDILRSQRQQQGKEKTKGGRSVFEGIKTALSRSELVVLFLSQFVMYFNQSSFETLAPLIGVELFGFTITYLSILYVAAGIELVVVIVLVWFVSHHIADRNLLLASIAMGTVGVFAQLGVAFSQPRSSGGLVLALVMSFFMLLATPITSIVGKSLLSKITPVEDQGFYQGLLASTQQLGLISGPLVGSALFTYLIQFSSTSLFVFVFLYVLTLTTMDKLVGVTSLDVDAN</sequence>
<dbReference type="EMBL" id="CACRXK020000025">
    <property type="protein sequence ID" value="CAB3977009.1"/>
    <property type="molecule type" value="Genomic_DNA"/>
</dbReference>
<evidence type="ECO:0000256" key="4">
    <source>
        <dbReference type="ARBA" id="ARBA00023136"/>
    </source>
</evidence>
<accession>A0A7D9D542</accession>
<dbReference type="PANTHER" id="PTHR23510:SF16">
    <property type="entry name" value="MAJOR FACILITATOR SUPERFAMILY (MFS) PROFILE DOMAIN-CONTAINING PROTEIN"/>
    <property type="match status" value="1"/>
</dbReference>
<dbReference type="InterPro" id="IPR011701">
    <property type="entry name" value="MFS"/>
</dbReference>
<protein>
    <submittedName>
        <fullName evidence="7">Major facilitator superfamily domain-containing 8-like</fullName>
    </submittedName>
</protein>
<dbReference type="Proteomes" id="UP001152795">
    <property type="component" value="Unassembled WGS sequence"/>
</dbReference>
<organism evidence="7 8">
    <name type="scientific">Paramuricea clavata</name>
    <name type="common">Red gorgonian</name>
    <name type="synonym">Violescent sea-whip</name>
    <dbReference type="NCBI Taxonomy" id="317549"/>
    <lineage>
        <taxon>Eukaryota</taxon>
        <taxon>Metazoa</taxon>
        <taxon>Cnidaria</taxon>
        <taxon>Anthozoa</taxon>
        <taxon>Octocorallia</taxon>
        <taxon>Malacalcyonacea</taxon>
        <taxon>Plexauridae</taxon>
        <taxon>Paramuricea</taxon>
    </lineage>
</organism>